<feature type="region of interest" description="Disordered" evidence="8">
    <location>
        <begin position="96"/>
        <end position="143"/>
    </location>
</feature>
<dbReference type="EMBL" id="GGEC01029103">
    <property type="protein sequence ID" value="MBX09587.1"/>
    <property type="molecule type" value="Transcribed_RNA"/>
</dbReference>
<feature type="compositionally biased region" description="Basic and acidic residues" evidence="8">
    <location>
        <begin position="103"/>
        <end position="115"/>
    </location>
</feature>
<dbReference type="FunFam" id="3.40.50.2000:FF:000077">
    <property type="entry name" value="Sucrose-phosphate synthase 2"/>
    <property type="match status" value="1"/>
</dbReference>
<protein>
    <recommendedName>
        <fullName evidence="4">sucrose-phosphate synthase</fullName>
        <ecNumber evidence="4">2.4.1.14</ecNumber>
    </recommendedName>
</protein>
<dbReference type="InterPro" id="IPR044161">
    <property type="entry name" value="SPS"/>
</dbReference>
<dbReference type="PANTHER" id="PTHR46039:SF2">
    <property type="entry name" value="SUCROSE-PHOSPHATE SYNTHASE 1"/>
    <property type="match status" value="1"/>
</dbReference>
<dbReference type="SUPFAM" id="SSF53756">
    <property type="entry name" value="UDP-Glycosyltransferase/glycogen phosphorylase"/>
    <property type="match status" value="1"/>
</dbReference>
<evidence type="ECO:0000259" key="9">
    <source>
        <dbReference type="Pfam" id="PF00862"/>
    </source>
</evidence>
<keyword evidence="6" id="KW-0808">Transferase</keyword>
<dbReference type="Pfam" id="PF00862">
    <property type="entry name" value="GT-B_Sucrose_synth"/>
    <property type="match status" value="1"/>
</dbReference>
<sequence length="475" mass="53629">MAGNDWINSYLEAILDVGPGLDDAKSSLLLRERGRFSPTRYFVEEVITGFDETDLHRSWVRAQATRSPQERNTRLENMCWRIWNLARTKKQLEGELAQGNAKRRLERERGRREATADMSEDLSEGEKGDTVSDLSAHGESNRGRLPRISSVDVMEAWASQQKGKKLYIVLISLHGLIRGENMELGRDSDTGGQVKYVVELARALGSMPGVYRVDLLTRQVSAPDVDWSYGEPTEMLTLRNLEDYVDEMGESSGAYIIRIPFGPKDKYIPKEHLWPHIPEFVDGALSHIIQMSKVLGEQIGGGKPVWPVAIHGHYADAGDSTALLSGALNVPMLFTGHSLGRDKLEQLLKQGRLSRDEINSTYKIMRRIEGEELSLDASEIVITSTRQEIEAQWRLYDGFDPILERKLRARIKRNVSCYGRFMPRMAIIPPGMEFHHIVPQDGDMDGEAEGNEDHPTSPDPPIWSEVPIFSHFLPL</sequence>
<keyword evidence="5" id="KW-0328">Glycosyltransferase</keyword>
<feature type="region of interest" description="Disordered" evidence="8">
    <location>
        <begin position="439"/>
        <end position="465"/>
    </location>
</feature>
<evidence type="ECO:0000256" key="1">
    <source>
        <dbReference type="ARBA" id="ARBA00005027"/>
    </source>
</evidence>
<evidence type="ECO:0000256" key="5">
    <source>
        <dbReference type="ARBA" id="ARBA00022676"/>
    </source>
</evidence>
<name>A0A2P2KV87_RHIMU</name>
<dbReference type="PANTHER" id="PTHR46039">
    <property type="entry name" value="SUCROSE-PHOSPHATE SYNTHASE 3-RELATED"/>
    <property type="match status" value="1"/>
</dbReference>
<comment type="similarity">
    <text evidence="2">Belongs to the glycosyltransferase 1 family.</text>
</comment>
<evidence type="ECO:0000256" key="8">
    <source>
        <dbReference type="SAM" id="MobiDB-lite"/>
    </source>
</evidence>
<feature type="domain" description="Sucrose synthase first GT-B" evidence="9">
    <location>
        <begin position="167"/>
        <end position="434"/>
    </location>
</feature>
<dbReference type="GO" id="GO:0046524">
    <property type="term" value="F:sucrose-phosphate synthase activity"/>
    <property type="evidence" value="ECO:0007669"/>
    <property type="project" value="UniProtKB-EC"/>
</dbReference>
<evidence type="ECO:0000256" key="7">
    <source>
        <dbReference type="ARBA" id="ARBA00047471"/>
    </source>
</evidence>
<dbReference type="Gene3D" id="3.40.50.2000">
    <property type="entry name" value="Glycogen Phosphorylase B"/>
    <property type="match status" value="1"/>
</dbReference>
<evidence type="ECO:0000313" key="10">
    <source>
        <dbReference type="EMBL" id="MBX09587.1"/>
    </source>
</evidence>
<dbReference type="EC" id="2.4.1.14" evidence="4"/>
<dbReference type="AlphaFoldDB" id="A0A2P2KV87"/>
<comment type="pathway">
    <text evidence="1">Glycan biosynthesis; sucrose biosynthesis; sucrose from D-fructose 6-phosphate and UDP-alpha-D-glucose: step 1/2.</text>
</comment>
<evidence type="ECO:0000256" key="4">
    <source>
        <dbReference type="ARBA" id="ARBA00012536"/>
    </source>
</evidence>
<evidence type="ECO:0000256" key="6">
    <source>
        <dbReference type="ARBA" id="ARBA00022679"/>
    </source>
</evidence>
<evidence type="ECO:0000256" key="3">
    <source>
        <dbReference type="ARBA" id="ARBA00011774"/>
    </source>
</evidence>
<proteinExistence type="inferred from homology"/>
<reference evidence="10" key="1">
    <citation type="submission" date="2018-02" db="EMBL/GenBank/DDBJ databases">
        <title>Rhizophora mucronata_Transcriptome.</title>
        <authorList>
            <person name="Meera S.P."/>
            <person name="Sreeshan A."/>
            <person name="Augustine A."/>
        </authorList>
    </citation>
    <scope>NUCLEOTIDE SEQUENCE</scope>
    <source>
        <tissue evidence="10">Leaf</tissue>
    </source>
</reference>
<organism evidence="10">
    <name type="scientific">Rhizophora mucronata</name>
    <name type="common">Asiatic mangrove</name>
    <dbReference type="NCBI Taxonomy" id="61149"/>
    <lineage>
        <taxon>Eukaryota</taxon>
        <taxon>Viridiplantae</taxon>
        <taxon>Streptophyta</taxon>
        <taxon>Embryophyta</taxon>
        <taxon>Tracheophyta</taxon>
        <taxon>Spermatophyta</taxon>
        <taxon>Magnoliopsida</taxon>
        <taxon>eudicotyledons</taxon>
        <taxon>Gunneridae</taxon>
        <taxon>Pentapetalae</taxon>
        <taxon>rosids</taxon>
        <taxon>fabids</taxon>
        <taxon>Malpighiales</taxon>
        <taxon>Rhizophoraceae</taxon>
        <taxon>Rhizophora</taxon>
    </lineage>
</organism>
<comment type="catalytic activity">
    <reaction evidence="7">
        <text>beta-D-fructose 6-phosphate + UDP-alpha-D-glucose = sucrose 6(F)-phosphate + UDP + H(+)</text>
        <dbReference type="Rhea" id="RHEA:22172"/>
        <dbReference type="ChEBI" id="CHEBI:15378"/>
        <dbReference type="ChEBI" id="CHEBI:57634"/>
        <dbReference type="ChEBI" id="CHEBI:57723"/>
        <dbReference type="ChEBI" id="CHEBI:58223"/>
        <dbReference type="ChEBI" id="CHEBI:58885"/>
        <dbReference type="EC" id="2.4.1.14"/>
    </reaction>
</comment>
<accession>A0A2P2KV87</accession>
<evidence type="ECO:0000256" key="2">
    <source>
        <dbReference type="ARBA" id="ARBA00006530"/>
    </source>
</evidence>
<dbReference type="InterPro" id="IPR000368">
    <property type="entry name" value="Sucrose_synth_GT-B1"/>
</dbReference>
<comment type="subunit">
    <text evidence="3">Homodimer or homotetramer.</text>
</comment>